<feature type="chain" id="PRO_5023909911" description="GDSL esterase/lipase" evidence="5">
    <location>
        <begin position="25"/>
        <end position="387"/>
    </location>
</feature>
<evidence type="ECO:0000256" key="2">
    <source>
        <dbReference type="ARBA" id="ARBA00022729"/>
    </source>
</evidence>
<keyword evidence="7" id="KW-1185">Reference proteome</keyword>
<comment type="similarity">
    <text evidence="1">Belongs to the 'GDSL' lipolytic enzyme family.</text>
</comment>
<evidence type="ECO:0000313" key="7">
    <source>
        <dbReference type="Proteomes" id="UP000324897"/>
    </source>
</evidence>
<evidence type="ECO:0000256" key="5">
    <source>
        <dbReference type="SAM" id="SignalP"/>
    </source>
</evidence>
<keyword evidence="4" id="KW-0325">Glycoprotein</keyword>
<evidence type="ECO:0008006" key="8">
    <source>
        <dbReference type="Google" id="ProtNLM"/>
    </source>
</evidence>
<dbReference type="OrthoDB" id="1600564at2759"/>
<dbReference type="EMBL" id="RWGY01000007">
    <property type="protein sequence ID" value="TVU37546.1"/>
    <property type="molecule type" value="Genomic_DNA"/>
</dbReference>
<gene>
    <name evidence="6" type="ORF">EJB05_10866</name>
</gene>
<name>A0A5J9VPU3_9POAL</name>
<dbReference type="SUPFAM" id="SSF52266">
    <property type="entry name" value="SGNH hydrolase"/>
    <property type="match status" value="1"/>
</dbReference>
<dbReference type="InterPro" id="IPR035669">
    <property type="entry name" value="SGNH_plant_lipase-like"/>
</dbReference>
<protein>
    <recommendedName>
        <fullName evidence="8">GDSL esterase/lipase</fullName>
    </recommendedName>
</protein>
<dbReference type="PANTHER" id="PTHR22835:SF554">
    <property type="entry name" value="GDSL ESTERASE_LIPASE"/>
    <property type="match status" value="1"/>
</dbReference>
<evidence type="ECO:0000256" key="3">
    <source>
        <dbReference type="ARBA" id="ARBA00022801"/>
    </source>
</evidence>
<keyword evidence="2 5" id="KW-0732">Signal</keyword>
<accession>A0A5J9VPU3</accession>
<reference evidence="6 7" key="1">
    <citation type="journal article" date="2019" name="Sci. Rep.">
        <title>A high-quality genome of Eragrostis curvula grass provides insights into Poaceae evolution and supports new strategies to enhance forage quality.</title>
        <authorList>
            <person name="Carballo J."/>
            <person name="Santos B.A.C.M."/>
            <person name="Zappacosta D."/>
            <person name="Garbus I."/>
            <person name="Selva J.P."/>
            <person name="Gallo C.A."/>
            <person name="Diaz A."/>
            <person name="Albertini E."/>
            <person name="Caccamo M."/>
            <person name="Echenique V."/>
        </authorList>
    </citation>
    <scope>NUCLEOTIDE SEQUENCE [LARGE SCALE GENOMIC DNA]</scope>
    <source>
        <strain evidence="7">cv. Victoria</strain>
        <tissue evidence="6">Leaf</tissue>
    </source>
</reference>
<dbReference type="InterPro" id="IPR001087">
    <property type="entry name" value="GDSL"/>
</dbReference>
<dbReference type="PANTHER" id="PTHR22835">
    <property type="entry name" value="ZINC FINGER FYVE DOMAIN CONTAINING PROTEIN"/>
    <property type="match status" value="1"/>
</dbReference>
<comment type="caution">
    <text evidence="6">The sequence shown here is derived from an EMBL/GenBank/DDBJ whole genome shotgun (WGS) entry which is preliminary data.</text>
</comment>
<organism evidence="6 7">
    <name type="scientific">Eragrostis curvula</name>
    <name type="common">weeping love grass</name>
    <dbReference type="NCBI Taxonomy" id="38414"/>
    <lineage>
        <taxon>Eukaryota</taxon>
        <taxon>Viridiplantae</taxon>
        <taxon>Streptophyta</taxon>
        <taxon>Embryophyta</taxon>
        <taxon>Tracheophyta</taxon>
        <taxon>Spermatophyta</taxon>
        <taxon>Magnoliopsida</taxon>
        <taxon>Liliopsida</taxon>
        <taxon>Poales</taxon>
        <taxon>Poaceae</taxon>
        <taxon>PACMAD clade</taxon>
        <taxon>Chloridoideae</taxon>
        <taxon>Eragrostideae</taxon>
        <taxon>Eragrostidinae</taxon>
        <taxon>Eragrostis</taxon>
    </lineage>
</organism>
<evidence type="ECO:0000256" key="1">
    <source>
        <dbReference type="ARBA" id="ARBA00008668"/>
    </source>
</evidence>
<dbReference type="Pfam" id="PF00657">
    <property type="entry name" value="Lipase_GDSL"/>
    <property type="match status" value="1"/>
</dbReference>
<dbReference type="Gramene" id="TVU37546">
    <property type="protein sequence ID" value="TVU37546"/>
    <property type="gene ID" value="EJB05_10866"/>
</dbReference>
<dbReference type="AlphaFoldDB" id="A0A5J9VPU3"/>
<evidence type="ECO:0000256" key="4">
    <source>
        <dbReference type="ARBA" id="ARBA00023180"/>
    </source>
</evidence>
<sequence>MTTTTASRCVLAAHILLVAACCAALGIRAQTQQQQRGGCRFARLFSFGDSITDNGNWLRYVSSPGGVASSPYGDTFFRRPTGRFCDGRIIIDYVADALGLPFLTPYLAGNSSRDFANGANFAVGGATALGKDYFTAKNVDDGFTPSLQGQVTWFKNVTRMLATDEQGLSDLMASSLFLVGEIGGNDYNRPLFGGKSVDEVTTYIPDVVAAISSAVTELIGLGAKTIVVPGNFPIGCSPGYLTMFPTNDTAQFDATGCLRWANHLAVLHNSALIMELARLRRRHPGVAVVYADYYSAVVDLVADPGDQGFGDQPLVSCCGGGGPYNVNFSVQCGTSRSTACSDPGAAVSWDGFHFTEHAYKVIADGVLQGPYAVPSILASCGIAGTGL</sequence>
<feature type="non-terminal residue" evidence="6">
    <location>
        <position position="1"/>
    </location>
</feature>
<keyword evidence="3" id="KW-0378">Hydrolase</keyword>
<dbReference type="Gene3D" id="3.40.50.1110">
    <property type="entry name" value="SGNH hydrolase"/>
    <property type="match status" value="1"/>
</dbReference>
<feature type="signal peptide" evidence="5">
    <location>
        <begin position="1"/>
        <end position="24"/>
    </location>
</feature>
<dbReference type="GO" id="GO:0016788">
    <property type="term" value="F:hydrolase activity, acting on ester bonds"/>
    <property type="evidence" value="ECO:0007669"/>
    <property type="project" value="InterPro"/>
</dbReference>
<proteinExistence type="inferred from homology"/>
<evidence type="ECO:0000313" key="6">
    <source>
        <dbReference type="EMBL" id="TVU37546.1"/>
    </source>
</evidence>
<dbReference type="Proteomes" id="UP000324897">
    <property type="component" value="Chromosome 4"/>
</dbReference>
<dbReference type="CDD" id="cd01837">
    <property type="entry name" value="SGNH_plant_lipase_like"/>
    <property type="match status" value="1"/>
</dbReference>
<dbReference type="InterPro" id="IPR036514">
    <property type="entry name" value="SGNH_hydro_sf"/>
</dbReference>